<evidence type="ECO:0000313" key="4">
    <source>
        <dbReference type="Proteomes" id="UP000275456"/>
    </source>
</evidence>
<dbReference type="Proteomes" id="UP000275456">
    <property type="component" value="Unassembled WGS sequence"/>
</dbReference>
<name>A0A3N2APX7_9MICO</name>
<dbReference type="InterPro" id="IPR041307">
    <property type="entry name" value="WcbI"/>
</dbReference>
<comment type="caution">
    <text evidence="3">The sequence shown here is derived from an EMBL/GenBank/DDBJ whole genome shotgun (WGS) entry which is preliminary data.</text>
</comment>
<sequence>MTSEAASDAGRRQHYADLYDPTPHDGPTGVLLGNCQAESLRQALSGSDVRLLRVPPVHELEASDLPHLERLLAGVDVVVAQPIRDDYRGMPLGTRQLLDAARVGARSAIVPVIRFAGLHPWQAIVRPPHDPSAAPPIVPYHDLRTLAEAAGADASAPASPAALREVGQASLDQLRWREERFGTVPISDVLARPTFEHMRTINHPGNPVWHALAARVHEALRLGGAPAPLPRPLLDRVHAPRAARVIDALGLDAEPREHWIVDGEAVDDGDVRAAHLAWYREHPDVVVAGTERHAEAMAVLGL</sequence>
<dbReference type="Gene3D" id="3.40.50.12080">
    <property type="match status" value="1"/>
</dbReference>
<keyword evidence="4" id="KW-1185">Reference proteome</keyword>
<dbReference type="EMBL" id="RKHJ01000001">
    <property type="protein sequence ID" value="ROR65094.1"/>
    <property type="molecule type" value="Genomic_DNA"/>
</dbReference>
<protein>
    <recommendedName>
        <fullName evidence="2">Polysaccharide biosynthesis enzyme WcbI domain-containing protein</fullName>
    </recommendedName>
</protein>
<proteinExistence type="predicted"/>
<accession>A0A3N2APX7</accession>
<dbReference type="AlphaFoldDB" id="A0A3N2APX7"/>
<organism evidence="3 4">
    <name type="scientific">Agrococcus jenensis</name>
    <dbReference type="NCBI Taxonomy" id="46353"/>
    <lineage>
        <taxon>Bacteria</taxon>
        <taxon>Bacillati</taxon>
        <taxon>Actinomycetota</taxon>
        <taxon>Actinomycetes</taxon>
        <taxon>Micrococcales</taxon>
        <taxon>Microbacteriaceae</taxon>
        <taxon>Agrococcus</taxon>
    </lineage>
</organism>
<dbReference type="Pfam" id="PF18588">
    <property type="entry name" value="WcbI"/>
    <property type="match status" value="1"/>
</dbReference>
<feature type="domain" description="Polysaccharide biosynthesis enzyme WcbI" evidence="2">
    <location>
        <begin position="30"/>
        <end position="222"/>
    </location>
</feature>
<evidence type="ECO:0000256" key="1">
    <source>
        <dbReference type="SAM" id="MobiDB-lite"/>
    </source>
</evidence>
<dbReference type="OrthoDB" id="3283619at2"/>
<gene>
    <name evidence="3" type="ORF">EDD26_0455</name>
</gene>
<evidence type="ECO:0000313" key="3">
    <source>
        <dbReference type="EMBL" id="ROR65094.1"/>
    </source>
</evidence>
<feature type="region of interest" description="Disordered" evidence="1">
    <location>
        <begin position="1"/>
        <end position="29"/>
    </location>
</feature>
<dbReference type="RefSeq" id="WP_123696227.1">
    <property type="nucleotide sequence ID" value="NZ_RKHJ01000001.1"/>
</dbReference>
<reference evidence="3 4" key="1">
    <citation type="submission" date="2018-11" db="EMBL/GenBank/DDBJ databases">
        <title>Sequencing the genomes of 1000 actinobacteria strains.</title>
        <authorList>
            <person name="Klenk H.-P."/>
        </authorList>
    </citation>
    <scope>NUCLEOTIDE SEQUENCE [LARGE SCALE GENOMIC DNA]</scope>
    <source>
        <strain evidence="3 4">DSM 9580</strain>
    </source>
</reference>
<evidence type="ECO:0000259" key="2">
    <source>
        <dbReference type="Pfam" id="PF18588"/>
    </source>
</evidence>